<dbReference type="Pfam" id="PF03055">
    <property type="entry name" value="RPE65"/>
    <property type="match status" value="1"/>
</dbReference>
<feature type="compositionally biased region" description="Basic and acidic residues" evidence="6">
    <location>
        <begin position="33"/>
        <end position="42"/>
    </location>
</feature>
<gene>
    <name evidence="7" type="ORF">CAL26_13515</name>
</gene>
<feature type="binding site" evidence="5">
    <location>
        <position position="352"/>
    </location>
    <ligand>
        <name>Fe cation</name>
        <dbReference type="ChEBI" id="CHEBI:24875"/>
        <note>catalytic</note>
    </ligand>
</feature>
<dbReference type="InterPro" id="IPR006311">
    <property type="entry name" value="TAT_signal"/>
</dbReference>
<dbReference type="InterPro" id="IPR004294">
    <property type="entry name" value="Carotenoid_Oase"/>
</dbReference>
<keyword evidence="3" id="KW-0560">Oxidoreductase</keyword>
<evidence type="ECO:0000256" key="3">
    <source>
        <dbReference type="ARBA" id="ARBA00023002"/>
    </source>
</evidence>
<dbReference type="AlphaFoldDB" id="A0A261R1V8"/>
<keyword evidence="4 5" id="KW-0408">Iron</keyword>
<dbReference type="EMBL" id="NEVJ01000003">
    <property type="protein sequence ID" value="OZI18717.1"/>
    <property type="molecule type" value="Genomic_DNA"/>
</dbReference>
<dbReference type="PANTHER" id="PTHR10543">
    <property type="entry name" value="BETA-CAROTENE DIOXYGENASE"/>
    <property type="match status" value="1"/>
</dbReference>
<dbReference type="GO" id="GO:0016121">
    <property type="term" value="P:carotene catabolic process"/>
    <property type="evidence" value="ECO:0007669"/>
    <property type="project" value="TreeGrafter"/>
</dbReference>
<dbReference type="PROSITE" id="PS51318">
    <property type="entry name" value="TAT"/>
    <property type="match status" value="1"/>
</dbReference>
<evidence type="ECO:0000256" key="2">
    <source>
        <dbReference type="ARBA" id="ARBA00022723"/>
    </source>
</evidence>
<proteinExistence type="inferred from homology"/>
<evidence type="ECO:0000256" key="6">
    <source>
        <dbReference type="SAM" id="MobiDB-lite"/>
    </source>
</evidence>
<evidence type="ECO:0000256" key="5">
    <source>
        <dbReference type="PIRSR" id="PIRSR604294-1"/>
    </source>
</evidence>
<dbReference type="Proteomes" id="UP000216857">
    <property type="component" value="Unassembled WGS sequence"/>
</dbReference>
<dbReference type="GO" id="GO:0010436">
    <property type="term" value="F:carotenoid dioxygenase activity"/>
    <property type="evidence" value="ECO:0007669"/>
    <property type="project" value="TreeGrafter"/>
</dbReference>
<organism evidence="7 8">
    <name type="scientific">Bordetella genomosp. 9</name>
    <dbReference type="NCBI Taxonomy" id="1416803"/>
    <lineage>
        <taxon>Bacteria</taxon>
        <taxon>Pseudomonadati</taxon>
        <taxon>Pseudomonadota</taxon>
        <taxon>Betaproteobacteria</taxon>
        <taxon>Burkholderiales</taxon>
        <taxon>Alcaligenaceae</taxon>
        <taxon>Bordetella</taxon>
    </lineage>
</organism>
<evidence type="ECO:0000313" key="8">
    <source>
        <dbReference type="Proteomes" id="UP000216857"/>
    </source>
</evidence>
<keyword evidence="2 5" id="KW-0479">Metal-binding</keyword>
<feature type="binding site" evidence="5">
    <location>
        <position position="525"/>
    </location>
    <ligand>
        <name>Fe cation</name>
        <dbReference type="ChEBI" id="CHEBI:24875"/>
        <note>catalytic</note>
    </ligand>
</feature>
<evidence type="ECO:0000256" key="1">
    <source>
        <dbReference type="ARBA" id="ARBA00006787"/>
    </source>
</evidence>
<feature type="region of interest" description="Disordered" evidence="6">
    <location>
        <begin position="1"/>
        <end position="45"/>
    </location>
</feature>
<reference evidence="7" key="1">
    <citation type="submission" date="2017-05" db="EMBL/GenBank/DDBJ databases">
        <title>Complete and WGS of Bordetella genogroups.</title>
        <authorList>
            <person name="Spilker T."/>
            <person name="Lipuma J."/>
        </authorList>
    </citation>
    <scope>NUCLEOTIDE SEQUENCE</scope>
    <source>
        <strain evidence="7">AU21707</strain>
    </source>
</reference>
<name>A0A261R1V8_9BORD</name>
<comment type="caution">
    <text evidence="7">The sequence shown here is derived from an EMBL/GenBank/DDBJ whole genome shotgun (WGS) entry which is preliminary data.</text>
</comment>
<evidence type="ECO:0000256" key="4">
    <source>
        <dbReference type="ARBA" id="ARBA00023004"/>
    </source>
</evidence>
<feature type="compositionally biased region" description="Low complexity" evidence="6">
    <location>
        <begin position="62"/>
        <end position="84"/>
    </location>
</feature>
<comment type="cofactor">
    <cofactor evidence="5">
        <name>Fe(2+)</name>
        <dbReference type="ChEBI" id="CHEBI:29033"/>
    </cofactor>
    <text evidence="5">Binds 1 Fe(2+) ion per subunit.</text>
</comment>
<sequence>MNFFAKARILDGTRPASRAGCPRRRRGGTMKTSHPDRQDPTSRGRRGFIKRAGAGIAAATLPLPGGHARAAPAGASPETAGEGPMAHWTSTSPALTRAFAPVFDERDDGDLPVQGEIPAGLSGVFMRNGPNPAFEPAAHYAYPFDGTGMVHAIYLDGGRARYRNRWVATKELTEERAAGHRIYNTSFGPPPHANLANTNIVHHAGRYLALYEGGAPYEMDRELATVGAFDYGGALPRFMSAHPKADPQTGELLSVEYDLHTSMMRYLRADRSGQLDRRVAFSSPWPAIVHDVAITERYVVAVVAPLVFDMSGKGPPAQWEPDRGTRIALIPRDAVDSKDIKWVPGPPFFNWHTVNAYEEGGRIELVVPWYDAFSLTAPSKRLELHRLTIDVDSKQVDDRALDDQACEFGRINDACVGRRARYGYVGLRAAYPAHPPQIGAFEAFARYDLDTGEKVVHRFPPGQTVCEPVFVADPAGGGEADGYILSFVHVEGDERGHFVILDARNLAAEPVATVMLPRRVPAGLHGSWTPV</sequence>
<feature type="binding site" evidence="5">
    <location>
        <position position="290"/>
    </location>
    <ligand>
        <name>Fe cation</name>
        <dbReference type="ChEBI" id="CHEBI:24875"/>
        <note>catalytic</note>
    </ligand>
</feature>
<dbReference type="PANTHER" id="PTHR10543:SF89">
    <property type="entry name" value="CAROTENOID 9,10(9',10')-CLEAVAGE DIOXYGENASE 1"/>
    <property type="match status" value="1"/>
</dbReference>
<comment type="similarity">
    <text evidence="1">Belongs to the carotenoid oxygenase family.</text>
</comment>
<feature type="region of interest" description="Disordered" evidence="6">
    <location>
        <begin position="61"/>
        <end position="87"/>
    </location>
</feature>
<protein>
    <submittedName>
        <fullName evidence="7">Uncharacterized protein</fullName>
    </submittedName>
</protein>
<dbReference type="OrthoDB" id="6636843at2"/>
<accession>A0A261R1V8</accession>
<keyword evidence="8" id="KW-1185">Reference proteome</keyword>
<evidence type="ECO:0000313" key="7">
    <source>
        <dbReference type="EMBL" id="OZI18717.1"/>
    </source>
</evidence>
<feature type="binding site" evidence="5">
    <location>
        <position position="242"/>
    </location>
    <ligand>
        <name>Fe cation</name>
        <dbReference type="ChEBI" id="CHEBI:24875"/>
        <note>catalytic</note>
    </ligand>
</feature>
<dbReference type="GO" id="GO:0046872">
    <property type="term" value="F:metal ion binding"/>
    <property type="evidence" value="ECO:0007669"/>
    <property type="project" value="UniProtKB-KW"/>
</dbReference>